<keyword evidence="1" id="KW-0812">Transmembrane</keyword>
<dbReference type="RefSeq" id="WP_224121622.1">
    <property type="nucleotide sequence ID" value="NZ_JAIQZJ010000001.1"/>
</dbReference>
<accession>A0ABS7U8J3</accession>
<dbReference type="Proteomes" id="UP000780875">
    <property type="component" value="Unassembled WGS sequence"/>
</dbReference>
<dbReference type="EMBL" id="JAIQZJ010000001">
    <property type="protein sequence ID" value="MBZ5737266.1"/>
    <property type="molecule type" value="Genomic_DNA"/>
</dbReference>
<feature type="transmembrane region" description="Helical" evidence="1">
    <location>
        <begin position="21"/>
        <end position="42"/>
    </location>
</feature>
<proteinExistence type="predicted"/>
<keyword evidence="3" id="KW-1185">Reference proteome</keyword>
<comment type="caution">
    <text evidence="2">The sequence shown here is derived from an EMBL/GenBank/DDBJ whole genome shotgun (WGS) entry which is preliminary data.</text>
</comment>
<sequence length="179" mass="18409">MRGWAEGLGDLTASQLVLRGLVLLGPVVAVLATGPAGSWAPWWVLLPILALAVGFAALPESSVGIATYLAVLAWWTLALEDGLDPMVLVAVVALVVSHVAAVLASYGPGEMPVHGPLVRRWAVRGALVLLVVPPTWLLGRGLRDDTAQHGIWVTGVAVALAATLAAAVALAGSDREAQP</sequence>
<keyword evidence="1" id="KW-0472">Membrane</keyword>
<feature type="transmembrane region" description="Helical" evidence="1">
    <location>
        <begin position="121"/>
        <end position="139"/>
    </location>
</feature>
<evidence type="ECO:0000313" key="2">
    <source>
        <dbReference type="EMBL" id="MBZ5737266.1"/>
    </source>
</evidence>
<evidence type="ECO:0000256" key="1">
    <source>
        <dbReference type="SAM" id="Phobius"/>
    </source>
</evidence>
<keyword evidence="1" id="KW-1133">Transmembrane helix</keyword>
<protein>
    <recommendedName>
        <fullName evidence="4">Histidine kinase</fullName>
    </recommendedName>
</protein>
<feature type="transmembrane region" description="Helical" evidence="1">
    <location>
        <begin position="151"/>
        <end position="172"/>
    </location>
</feature>
<feature type="transmembrane region" description="Helical" evidence="1">
    <location>
        <begin position="48"/>
        <end position="75"/>
    </location>
</feature>
<reference evidence="2 3" key="1">
    <citation type="submission" date="2021-09" db="EMBL/GenBank/DDBJ databases">
        <title>Whole genome sequence of Nocardioides sp. GBK3QG-3.</title>
        <authorList>
            <person name="Tuo L."/>
        </authorList>
    </citation>
    <scope>NUCLEOTIDE SEQUENCE [LARGE SCALE GENOMIC DNA]</scope>
    <source>
        <strain evidence="2 3">GBK3QG-3</strain>
    </source>
</reference>
<evidence type="ECO:0000313" key="3">
    <source>
        <dbReference type="Proteomes" id="UP000780875"/>
    </source>
</evidence>
<evidence type="ECO:0008006" key="4">
    <source>
        <dbReference type="Google" id="ProtNLM"/>
    </source>
</evidence>
<feature type="transmembrane region" description="Helical" evidence="1">
    <location>
        <begin position="87"/>
        <end position="109"/>
    </location>
</feature>
<name>A0ABS7U8J3_9ACTN</name>
<organism evidence="2 3">
    <name type="scientific">Nocardioides mangrovi</name>
    <dbReference type="NCBI Taxonomy" id="2874580"/>
    <lineage>
        <taxon>Bacteria</taxon>
        <taxon>Bacillati</taxon>
        <taxon>Actinomycetota</taxon>
        <taxon>Actinomycetes</taxon>
        <taxon>Propionibacteriales</taxon>
        <taxon>Nocardioidaceae</taxon>
        <taxon>Nocardioides</taxon>
    </lineage>
</organism>
<gene>
    <name evidence="2" type="ORF">K8U61_03745</name>
</gene>